<dbReference type="PANTHER" id="PTHR11709">
    <property type="entry name" value="MULTI-COPPER OXIDASE"/>
    <property type="match status" value="1"/>
</dbReference>
<evidence type="ECO:0000256" key="2">
    <source>
        <dbReference type="SAM" id="SignalP"/>
    </source>
</evidence>
<feature type="signal peptide" evidence="2">
    <location>
        <begin position="1"/>
        <end position="24"/>
    </location>
</feature>
<feature type="domain" description="Plastocyanin-like" evidence="3">
    <location>
        <begin position="71"/>
        <end position="178"/>
    </location>
</feature>
<organism evidence="4">
    <name type="scientific">Streptomyces haneummycinicus</name>
    <dbReference type="NCBI Taxonomy" id="3074435"/>
    <lineage>
        <taxon>Bacteria</taxon>
        <taxon>Bacillati</taxon>
        <taxon>Actinomycetota</taxon>
        <taxon>Actinomycetes</taxon>
        <taxon>Kitasatosporales</taxon>
        <taxon>Streptomycetaceae</taxon>
        <taxon>Streptomyces</taxon>
    </lineage>
</organism>
<feature type="chain" id="PRO_5043961365" description="Plastocyanin-like domain-containing protein" evidence="2">
    <location>
        <begin position="25"/>
        <end position="222"/>
    </location>
</feature>
<evidence type="ECO:0000313" key="4">
    <source>
        <dbReference type="EMBL" id="BFO19469.1"/>
    </source>
</evidence>
<dbReference type="CDD" id="cd04232">
    <property type="entry name" value="CuRO_1_CueO_FtsP"/>
    <property type="match status" value="1"/>
</dbReference>
<dbReference type="Gene3D" id="2.60.40.420">
    <property type="entry name" value="Cupredoxins - blue copper proteins"/>
    <property type="match status" value="1"/>
</dbReference>
<evidence type="ECO:0000256" key="1">
    <source>
        <dbReference type="SAM" id="MobiDB-lite"/>
    </source>
</evidence>
<dbReference type="PROSITE" id="PS51257">
    <property type="entry name" value="PROKAR_LIPOPROTEIN"/>
    <property type="match status" value="1"/>
</dbReference>
<protein>
    <recommendedName>
        <fullName evidence="3">Plastocyanin-like domain-containing protein</fullName>
    </recommendedName>
</protein>
<name>A0AAT9HPK5_9ACTN</name>
<dbReference type="InterPro" id="IPR008972">
    <property type="entry name" value="Cupredoxin"/>
</dbReference>
<dbReference type="InterPro" id="IPR011707">
    <property type="entry name" value="Cu-oxidase-like_N"/>
</dbReference>
<dbReference type="SUPFAM" id="SSF49503">
    <property type="entry name" value="Cupredoxins"/>
    <property type="match status" value="1"/>
</dbReference>
<dbReference type="GO" id="GO:0030288">
    <property type="term" value="C:outer membrane-bounded periplasmic space"/>
    <property type="evidence" value="ECO:0007669"/>
    <property type="project" value="TreeGrafter"/>
</dbReference>
<dbReference type="GO" id="GO:0005507">
    <property type="term" value="F:copper ion binding"/>
    <property type="evidence" value="ECO:0007669"/>
    <property type="project" value="InterPro"/>
</dbReference>
<feature type="region of interest" description="Disordered" evidence="1">
    <location>
        <begin position="186"/>
        <end position="222"/>
    </location>
</feature>
<dbReference type="EMBL" id="AP035768">
    <property type="protein sequence ID" value="BFO19469.1"/>
    <property type="molecule type" value="Genomic_DNA"/>
</dbReference>
<dbReference type="Pfam" id="PF07732">
    <property type="entry name" value="Cu-oxidase_3"/>
    <property type="match status" value="1"/>
</dbReference>
<gene>
    <name evidence="4" type="ORF">SHKM778_58570</name>
</gene>
<reference evidence="4" key="1">
    <citation type="submission" date="2024-06" db="EMBL/GenBank/DDBJ databases">
        <authorList>
            <consortium name="consrtm"/>
            <person name="Uemura M."/>
            <person name="Terahara T."/>
        </authorList>
    </citation>
    <scope>NUCLEOTIDE SEQUENCE</scope>
    <source>
        <strain evidence="4">KM77-8</strain>
    </source>
</reference>
<dbReference type="PANTHER" id="PTHR11709:SF2">
    <property type="entry name" value="MULTICOPPER OXIDASE LPR1"/>
    <property type="match status" value="1"/>
</dbReference>
<feature type="compositionally biased region" description="Polar residues" evidence="1">
    <location>
        <begin position="193"/>
        <end position="206"/>
    </location>
</feature>
<accession>A0AAT9HPK5</accession>
<dbReference type="GO" id="GO:0016491">
    <property type="term" value="F:oxidoreductase activity"/>
    <property type="evidence" value="ECO:0007669"/>
    <property type="project" value="TreeGrafter"/>
</dbReference>
<proteinExistence type="predicted"/>
<reference evidence="4" key="2">
    <citation type="submission" date="2024-07" db="EMBL/GenBank/DDBJ databases">
        <title>Streptomyces haneummycinica sp. nov., a new antibiotic-producing actinobacterium isolated from marine sediment.</title>
        <authorList>
            <person name="Uemura M."/>
            <person name="Hamada M."/>
            <person name="Hirano S."/>
            <person name="Kobayashi K."/>
            <person name="Ohshiro T."/>
            <person name="Kobayashi T."/>
            <person name="Terahara T."/>
        </authorList>
    </citation>
    <scope>NUCLEOTIDE SEQUENCE</scope>
    <source>
        <strain evidence="4">KM77-8</strain>
    </source>
</reference>
<evidence type="ECO:0000259" key="3">
    <source>
        <dbReference type="Pfam" id="PF07732"/>
    </source>
</evidence>
<keyword evidence="2" id="KW-0732">Signal</keyword>
<sequence length="222" mass="23542">MRRRSFLALAGMTAMTGATGLALGGCGGAQGNEGTVSLTTPLRIPPVLDPAPGKDGVKRFDLRLLQGRTELLPGKTARTWGINGPHLGPTLRARRGDRVAMTVTNTLDEASTLHWHGMRLPAAMDGGPHQMVEPGATWASEWTVDQPAATTWYHPHPHGQTGLHVYRGLAGLFLLDDTHDAGLPHTYGVDDIPSSSRTVSSGPTVNSTRTSAERSARSPTTS</sequence>
<dbReference type="AlphaFoldDB" id="A0AAT9HPK5"/>
<dbReference type="InterPro" id="IPR045087">
    <property type="entry name" value="Cu-oxidase_fam"/>
</dbReference>